<dbReference type="Proteomes" id="UP001610100">
    <property type="component" value="Unassembled WGS sequence"/>
</dbReference>
<dbReference type="EMBL" id="JBAWKB010000001">
    <property type="protein sequence ID" value="MFH6770762.1"/>
    <property type="molecule type" value="Genomic_DNA"/>
</dbReference>
<dbReference type="InterPro" id="IPR016181">
    <property type="entry name" value="Acyl_CoA_acyltransferase"/>
</dbReference>
<dbReference type="PROSITE" id="PS51186">
    <property type="entry name" value="GNAT"/>
    <property type="match status" value="1"/>
</dbReference>
<dbReference type="Pfam" id="PF00583">
    <property type="entry name" value="Acetyltransf_1"/>
    <property type="match status" value="1"/>
</dbReference>
<protein>
    <submittedName>
        <fullName evidence="2">GNAT family N-acetyltransferase</fullName>
        <ecNumber evidence="2">2.3.1.-</ecNumber>
    </submittedName>
</protein>
<dbReference type="SUPFAM" id="SSF55729">
    <property type="entry name" value="Acyl-CoA N-acyltransferases (Nat)"/>
    <property type="match status" value="1"/>
</dbReference>
<sequence length="144" mass="16956">MTLNIKPATLSDFETVYHFICELEEVSFDKEKMRVIFEENLKSQKIIYLIGSYQNEPAAFLSCHLQNLLHHNGMIAEIQELFILKKFRRKKFGSILIDYLIALLKKKKVFQLEVTSNKVRTETLHFYKSIGFTDSHIKFVKPLI</sequence>
<keyword evidence="2" id="KW-0012">Acyltransferase</keyword>
<gene>
    <name evidence="2" type="ORF">V8G58_02360</name>
</gene>
<dbReference type="CDD" id="cd04301">
    <property type="entry name" value="NAT_SF"/>
    <property type="match status" value="1"/>
</dbReference>
<keyword evidence="2" id="KW-0808">Transferase</keyword>
<accession>A0ABW7MYB3</accession>
<evidence type="ECO:0000313" key="3">
    <source>
        <dbReference type="Proteomes" id="UP001610100"/>
    </source>
</evidence>
<organism evidence="2 3">
    <name type="scientific">Gaetbulibacter aestuarii</name>
    <dbReference type="NCBI Taxonomy" id="1502358"/>
    <lineage>
        <taxon>Bacteria</taxon>
        <taxon>Pseudomonadati</taxon>
        <taxon>Bacteroidota</taxon>
        <taxon>Flavobacteriia</taxon>
        <taxon>Flavobacteriales</taxon>
        <taxon>Flavobacteriaceae</taxon>
        <taxon>Gaetbulibacter</taxon>
    </lineage>
</organism>
<dbReference type="EC" id="2.3.1.-" evidence="2"/>
<dbReference type="RefSeq" id="WP_344739273.1">
    <property type="nucleotide sequence ID" value="NZ_BAABAY010000001.1"/>
</dbReference>
<reference evidence="2 3" key="1">
    <citation type="submission" date="2024-02" db="EMBL/GenBank/DDBJ databases">
        <title>A Gaetbulibacter species isolated from tidal flats and genomic insights of their niches.</title>
        <authorList>
            <person name="Ye Y."/>
        </authorList>
    </citation>
    <scope>NUCLEOTIDE SEQUENCE [LARGE SCALE GENOMIC DNA]</scope>
    <source>
        <strain evidence="2 3">KYW382</strain>
    </source>
</reference>
<name>A0ABW7MYB3_9FLAO</name>
<feature type="domain" description="N-acetyltransferase" evidence="1">
    <location>
        <begin position="3"/>
        <end position="144"/>
    </location>
</feature>
<evidence type="ECO:0000259" key="1">
    <source>
        <dbReference type="PROSITE" id="PS51186"/>
    </source>
</evidence>
<proteinExistence type="predicted"/>
<dbReference type="InterPro" id="IPR000182">
    <property type="entry name" value="GNAT_dom"/>
</dbReference>
<keyword evidence="3" id="KW-1185">Reference proteome</keyword>
<dbReference type="Gene3D" id="3.40.630.30">
    <property type="match status" value="1"/>
</dbReference>
<evidence type="ECO:0000313" key="2">
    <source>
        <dbReference type="EMBL" id="MFH6770762.1"/>
    </source>
</evidence>
<comment type="caution">
    <text evidence="2">The sequence shown here is derived from an EMBL/GenBank/DDBJ whole genome shotgun (WGS) entry which is preliminary data.</text>
</comment>
<dbReference type="GO" id="GO:0016746">
    <property type="term" value="F:acyltransferase activity"/>
    <property type="evidence" value="ECO:0007669"/>
    <property type="project" value="UniProtKB-KW"/>
</dbReference>